<comment type="caution">
    <text evidence="8">The sequence shown here is derived from an EMBL/GenBank/DDBJ whole genome shotgun (WGS) entry which is preliminary data.</text>
</comment>
<keyword evidence="4" id="KW-0479">Metal-binding</keyword>
<dbReference type="InterPro" id="IPR034466">
    <property type="entry name" value="Methyltransferase_Class_B"/>
</dbReference>
<name>A0A540X3Y4_9BACT</name>
<dbReference type="InterPro" id="IPR058240">
    <property type="entry name" value="rSAM_sf"/>
</dbReference>
<dbReference type="PANTHER" id="PTHR43409:SF7">
    <property type="entry name" value="BLL1977 PROTEIN"/>
    <property type="match status" value="1"/>
</dbReference>
<keyword evidence="6" id="KW-0411">Iron-sulfur</keyword>
<dbReference type="SFLD" id="SFLDS00029">
    <property type="entry name" value="Radical_SAM"/>
    <property type="match status" value="1"/>
</dbReference>
<dbReference type="InterPro" id="IPR007197">
    <property type="entry name" value="rSAM"/>
</dbReference>
<dbReference type="Proteomes" id="UP000315369">
    <property type="component" value="Unassembled WGS sequence"/>
</dbReference>
<dbReference type="SFLD" id="SFLDF00326">
    <property type="entry name" value="5''-pyrrole_methytransferase"/>
    <property type="match status" value="1"/>
</dbReference>
<dbReference type="SFLD" id="SFLDG01123">
    <property type="entry name" value="methyltransferase_(Class_B)"/>
    <property type="match status" value="1"/>
</dbReference>
<dbReference type="GO" id="GO:0031419">
    <property type="term" value="F:cobalamin binding"/>
    <property type="evidence" value="ECO:0007669"/>
    <property type="project" value="InterPro"/>
</dbReference>
<dbReference type="SUPFAM" id="SSF102114">
    <property type="entry name" value="Radical SAM enzymes"/>
    <property type="match status" value="1"/>
</dbReference>
<dbReference type="RefSeq" id="WP_141642384.1">
    <property type="nucleotide sequence ID" value="NZ_VIFM01000032.1"/>
</dbReference>
<dbReference type="AlphaFoldDB" id="A0A540X3Y4"/>
<feature type="domain" description="B12-binding" evidence="7">
    <location>
        <begin position="36"/>
        <end position="172"/>
    </location>
</feature>
<reference evidence="8 9" key="1">
    <citation type="submission" date="2019-06" db="EMBL/GenBank/DDBJ databases">
        <authorList>
            <person name="Livingstone P."/>
            <person name="Whitworth D."/>
        </authorList>
    </citation>
    <scope>NUCLEOTIDE SEQUENCE [LARGE SCALE GENOMIC DNA]</scope>
    <source>
        <strain evidence="8 9">AM401</strain>
    </source>
</reference>
<dbReference type="Gene3D" id="3.40.50.280">
    <property type="entry name" value="Cobalamin-binding domain"/>
    <property type="match status" value="1"/>
</dbReference>
<dbReference type="OrthoDB" id="9801424at2"/>
<dbReference type="GO" id="GO:0003824">
    <property type="term" value="F:catalytic activity"/>
    <property type="evidence" value="ECO:0007669"/>
    <property type="project" value="InterPro"/>
</dbReference>
<dbReference type="InterPro" id="IPR026447">
    <property type="entry name" value="B12_SAM_Ta0216"/>
</dbReference>
<evidence type="ECO:0000256" key="6">
    <source>
        <dbReference type="ARBA" id="ARBA00023014"/>
    </source>
</evidence>
<evidence type="ECO:0000256" key="1">
    <source>
        <dbReference type="ARBA" id="ARBA00001966"/>
    </source>
</evidence>
<dbReference type="GO" id="GO:0051539">
    <property type="term" value="F:4 iron, 4 sulfur cluster binding"/>
    <property type="evidence" value="ECO:0007669"/>
    <property type="project" value="UniProtKB-KW"/>
</dbReference>
<evidence type="ECO:0000256" key="3">
    <source>
        <dbReference type="ARBA" id="ARBA00022691"/>
    </source>
</evidence>
<dbReference type="CDD" id="cd01335">
    <property type="entry name" value="Radical_SAM"/>
    <property type="match status" value="1"/>
</dbReference>
<evidence type="ECO:0000256" key="2">
    <source>
        <dbReference type="ARBA" id="ARBA00022679"/>
    </source>
</evidence>
<dbReference type="InterPro" id="IPR013785">
    <property type="entry name" value="Aldolase_TIM"/>
</dbReference>
<evidence type="ECO:0000313" key="8">
    <source>
        <dbReference type="EMBL" id="TQF15976.1"/>
    </source>
</evidence>
<protein>
    <submittedName>
        <fullName evidence="8">Radical SAM protein</fullName>
    </submittedName>
</protein>
<dbReference type="CDD" id="cd02068">
    <property type="entry name" value="radical_SAM_B12_BD"/>
    <property type="match status" value="1"/>
</dbReference>
<dbReference type="PANTHER" id="PTHR43409">
    <property type="entry name" value="ANAEROBIC MAGNESIUM-PROTOPORPHYRIN IX MONOMETHYL ESTER CYCLASE-RELATED"/>
    <property type="match status" value="1"/>
</dbReference>
<comment type="cofactor">
    <cofactor evidence="1">
        <name>[4Fe-4S] cluster</name>
        <dbReference type="ChEBI" id="CHEBI:49883"/>
    </cofactor>
</comment>
<keyword evidence="3" id="KW-0949">S-adenosyl-L-methionine</keyword>
<keyword evidence="2" id="KW-0808">Transferase</keyword>
<dbReference type="InterPro" id="IPR006158">
    <property type="entry name" value="Cobalamin-bd"/>
</dbReference>
<evidence type="ECO:0000313" key="9">
    <source>
        <dbReference type="Proteomes" id="UP000315369"/>
    </source>
</evidence>
<proteinExistence type="predicted"/>
<evidence type="ECO:0000256" key="4">
    <source>
        <dbReference type="ARBA" id="ARBA00022723"/>
    </source>
</evidence>
<evidence type="ECO:0000256" key="5">
    <source>
        <dbReference type="ARBA" id="ARBA00023004"/>
    </source>
</evidence>
<keyword evidence="5" id="KW-0408">Iron</keyword>
<dbReference type="Pfam" id="PF04055">
    <property type="entry name" value="Radical_SAM"/>
    <property type="match status" value="1"/>
</dbReference>
<gene>
    <name evidence="8" type="ORF">FJV41_10920</name>
</gene>
<sequence>MSTSSSTLRADLFLLHAPSVYDFRERDDLLFAYLSDSDSVNVTSIYEMYPIGFFSMQEHLRKHDLSVKIVNVAALMLKHPELDVDQLLGRLEAPVFGLDLHWMAQCHGTIELAKRIKLVHPDAVIICGGISATFYAEQLIQYPEIDIVVQGYDTLEPVRRLVETIKSGERRLVDIPNLLYKRRTQQVERTGFSHKPATNYNDATVDWSYYRDAVDDVATTKLIMTLPNTGCAYDCPWCGGSRSAYRNIMGVKKTLISKDHSRIVDELKSMGPAAATTGIYALQCYSETRPRFHEYLDAVKQSGYRQLFVEQFHLTPDETLKKMGESSQSYIMLSPESHDPVISKLAGRGTYTMEQMEAWIPRALDAGIAGVMIWFFIGMPQQTPQSIFDTVDYSIRLMEKFQGQRVLPLLCPMVPFLDPGSRFFVEPEQHGYRIFHRTLEEHRQAMVEPLWHRRLNYETRWLSRKQLQDTTYSAVAALVRAKGQAGVLPRAISQSILTAISDTQELLADMERAITLDGALPSSLRDVIRSYNRRVLSYSSDQIIPIQRPFGGRWFDDFTVPPELLAQVMSPRPRAPVPALTGSGG</sequence>
<dbReference type="InterPro" id="IPR051198">
    <property type="entry name" value="BchE-like"/>
</dbReference>
<dbReference type="GO" id="GO:0046872">
    <property type="term" value="F:metal ion binding"/>
    <property type="evidence" value="ECO:0007669"/>
    <property type="project" value="UniProtKB-KW"/>
</dbReference>
<organism evidence="8 9">
    <name type="scientific">Myxococcus llanfairpwllgwyngyllgogerychwyrndrobwllllantysiliogogogochensis</name>
    <dbReference type="NCBI Taxonomy" id="2590453"/>
    <lineage>
        <taxon>Bacteria</taxon>
        <taxon>Pseudomonadati</taxon>
        <taxon>Myxococcota</taxon>
        <taxon>Myxococcia</taxon>
        <taxon>Myxococcales</taxon>
        <taxon>Cystobacterineae</taxon>
        <taxon>Myxococcaceae</taxon>
        <taxon>Myxococcus</taxon>
    </lineage>
</organism>
<dbReference type="Pfam" id="PF02310">
    <property type="entry name" value="B12-binding"/>
    <property type="match status" value="1"/>
</dbReference>
<dbReference type="EMBL" id="VIFM01000032">
    <property type="protein sequence ID" value="TQF15976.1"/>
    <property type="molecule type" value="Genomic_DNA"/>
</dbReference>
<dbReference type="Gene3D" id="3.20.20.70">
    <property type="entry name" value="Aldolase class I"/>
    <property type="match status" value="1"/>
</dbReference>
<dbReference type="PROSITE" id="PS51332">
    <property type="entry name" value="B12_BINDING"/>
    <property type="match status" value="1"/>
</dbReference>
<evidence type="ECO:0000259" key="7">
    <source>
        <dbReference type="PROSITE" id="PS51332"/>
    </source>
</evidence>
<keyword evidence="9" id="KW-1185">Reference proteome</keyword>
<dbReference type="SFLD" id="SFLDG01082">
    <property type="entry name" value="B12-binding_domain_containing"/>
    <property type="match status" value="1"/>
</dbReference>
<accession>A0A540X3Y4</accession>